<evidence type="ECO:0000256" key="1">
    <source>
        <dbReference type="ARBA" id="ARBA00004555"/>
    </source>
</evidence>
<dbReference type="InterPro" id="IPR000237">
    <property type="entry name" value="GRIP_dom"/>
</dbReference>
<dbReference type="Gene3D" id="1.10.287.1490">
    <property type="match status" value="2"/>
</dbReference>
<feature type="region of interest" description="Disordered" evidence="5">
    <location>
        <begin position="1468"/>
        <end position="1505"/>
    </location>
</feature>
<gene>
    <name evidence="7" type="ORF">TCNE_LOCUS9237</name>
</gene>
<dbReference type="Proteomes" id="UP000050794">
    <property type="component" value="Unassembled WGS sequence"/>
</dbReference>
<feature type="coiled-coil region" evidence="4">
    <location>
        <begin position="1145"/>
        <end position="1175"/>
    </location>
</feature>
<dbReference type="PANTHER" id="PTHR18921">
    <property type="entry name" value="MYOSIN HEAVY CHAIN - RELATED"/>
    <property type="match status" value="1"/>
</dbReference>
<name>A0A183UL67_TOXCA</name>
<reference evidence="7 8" key="2">
    <citation type="submission" date="2018-11" db="EMBL/GenBank/DDBJ databases">
        <authorList>
            <consortium name="Pathogen Informatics"/>
        </authorList>
    </citation>
    <scope>NUCLEOTIDE SEQUENCE [LARGE SCALE GENOMIC DNA]</scope>
</reference>
<dbReference type="EMBL" id="UYWY01020117">
    <property type="protein sequence ID" value="VDM40558.1"/>
    <property type="molecule type" value="Genomic_DNA"/>
</dbReference>
<feature type="coiled-coil region" evidence="4">
    <location>
        <begin position="330"/>
        <end position="649"/>
    </location>
</feature>
<evidence type="ECO:0000259" key="6">
    <source>
        <dbReference type="PROSITE" id="PS50913"/>
    </source>
</evidence>
<dbReference type="PROSITE" id="PS50913">
    <property type="entry name" value="GRIP"/>
    <property type="match status" value="1"/>
</dbReference>
<dbReference type="PANTHER" id="PTHR18921:SF2">
    <property type="entry name" value="THYROID RECEPTOR-INTERACTING PROTEIN 11"/>
    <property type="match status" value="1"/>
</dbReference>
<feature type="coiled-coil region" evidence="4">
    <location>
        <begin position="1078"/>
        <end position="1112"/>
    </location>
</feature>
<feature type="compositionally biased region" description="Basic and acidic residues" evidence="5">
    <location>
        <begin position="994"/>
        <end position="1013"/>
    </location>
</feature>
<keyword evidence="3 4" id="KW-0175">Coiled coil</keyword>
<feature type="coiled-coil region" evidence="4">
    <location>
        <begin position="101"/>
        <end position="163"/>
    </location>
</feature>
<feature type="coiled-coil region" evidence="4">
    <location>
        <begin position="270"/>
        <end position="297"/>
    </location>
</feature>
<feature type="compositionally biased region" description="Basic and acidic residues" evidence="5">
    <location>
        <begin position="1494"/>
        <end position="1505"/>
    </location>
</feature>
<proteinExistence type="predicted"/>
<evidence type="ECO:0000313" key="7">
    <source>
        <dbReference type="EMBL" id="VDM40558.1"/>
    </source>
</evidence>
<accession>A0A183UL67</accession>
<sequence length="1505" mass="171005">MLSAKFFGVVSRHRVLLSAGKSDGQSSADCGKTESGDSSVLDLEFLSHYQVTRGQVQALGPDENLLLKKGSKSAAQVGRSTMSAWLRNLQGQLTELASEVLTEATEEVDGTESELQVIKKKYADAERQLTNERANSEALLKKVADLEEQLYAKNVEIDSLNSKYSLIIECRDSQIRSLQVELERARHANDLVGTFADDKDNELMCDEDTMSMRRKDEIEQLRKEVAHWKRIVNESPAGDHSKRISELERKLGDQRCKSEAEMAALVLAHSENITHLREEYEAKLSQLQCQIQRAEQLDFSVADSQIEQADDWQRAWDDAESFSLPRATSARDGELELDRLQEDHKSLLEKFTHLTAELQAERKKNAEKAEEIDKLTLQAVDSILSDELRDIKAECERFRMQVDECNKKLSESNDEVTKLRAELEDAHTLIDVQREKYEREKELEAEQNRLVMEEASAELEKIRVLAESRLDPLSMESLRLELVELSTTVAKQKDEVAAYQTKLSAAEALLAEGNFDKEKELEKLRRENNELTSAYNDLNEEFESHKAEHGSVVISNRDLTARIDALKANLIEYEERYELCKAENAETVQQLEKLTNDFERLRLSFEASKNKSVIGSSVGDEVERLRLELESSKDERERLRADVARFRSAIGTIDSELNNLRESNERLARDNKAMGASLDKFAEIRDMLEKSDSELKSLRDKFVQLQAEHEEKEESWRNELASVSEARDNAQRELEVCRMRVSETETVLQRYRSVIGEGTADFVEMKTAEGKAPSSEGTADSNNGWEKMADWDASGAVGTSNGTHNSSSLVDELKEALEMITEMTEECEDLRRQKCEIDKELELRQNCVDELMAQTNALQSQQQMQAGAFNQMREWAKKTDREKLEVERNLVRAEEKLKEVTAELYGLMEENVKLHKCMEELEASRSDEVSSATDELRTKLEEAKKEHEGELQSQKLQYEEQLGHVREEKDLLAQQLKAAEKELVELKSTMNSIKDDSDQLQKKLKASDEEKAQNQRKLNSVLEVQRSIEKELEAVKEEKLEMSQRVEALQSELSGAIESKRYLQEQLSAVPSVNAEDVSKTQAEMVALKESLQALKEKRAALEGANAMLANDLESTKLALSEAERVRGELVALVEQKHAESVQYHGQLQALIAEKEETAETLKSNAERMETLKKEFDSCVEARDKALREYQRLCEHLLAVEETSTKEAVLAEERETELRKRLRELEQKTEATADTVIQSANTYQHQISELSGEIDRLRVENLDAFERLRNRERELVDTQKALSNLQTVLRDLGVDHEAQIAQHEQEMQLLKAEMQKINQELAALKNKEQTLIREKQLLEDSAIHLKEEISRRDTVIEELETQLDERARATASSSSSSHQIDDQILKQLFLSYFTAAKDKQPDIAMLLASVLGYSQEDVAKIHAANQSASWGWFGLGGPSRPAAQSSISITEQFVRFLEKESITASTSRALPLETSDDRSTMRSSTVILAPSERPSQDDLRSLVDS</sequence>
<dbReference type="WBParaSite" id="TCNE_0000923701-mRNA-1">
    <property type="protein sequence ID" value="TCNE_0000923701-mRNA-1"/>
    <property type="gene ID" value="TCNE_0000923701"/>
</dbReference>
<evidence type="ECO:0000256" key="4">
    <source>
        <dbReference type="SAM" id="Coils"/>
    </source>
</evidence>
<dbReference type="GO" id="GO:0005794">
    <property type="term" value="C:Golgi apparatus"/>
    <property type="evidence" value="ECO:0007669"/>
    <property type="project" value="UniProtKB-SubCell"/>
</dbReference>
<evidence type="ECO:0000256" key="2">
    <source>
        <dbReference type="ARBA" id="ARBA00023034"/>
    </source>
</evidence>
<evidence type="ECO:0000256" key="5">
    <source>
        <dbReference type="SAM" id="MobiDB-lite"/>
    </source>
</evidence>
<reference evidence="9" key="1">
    <citation type="submission" date="2016-06" db="UniProtKB">
        <authorList>
            <consortium name="WormBaseParasite"/>
        </authorList>
    </citation>
    <scope>IDENTIFICATION</scope>
</reference>
<feature type="domain" description="GRIP" evidence="6">
    <location>
        <begin position="1375"/>
        <end position="1424"/>
    </location>
</feature>
<feature type="coiled-coil region" evidence="4">
    <location>
        <begin position="681"/>
        <end position="733"/>
    </location>
</feature>
<dbReference type="GO" id="GO:0007030">
    <property type="term" value="P:Golgi organization"/>
    <property type="evidence" value="ECO:0007669"/>
    <property type="project" value="TreeGrafter"/>
</dbReference>
<keyword evidence="8" id="KW-1185">Reference proteome</keyword>
<organism evidence="8 9">
    <name type="scientific">Toxocara canis</name>
    <name type="common">Canine roundworm</name>
    <dbReference type="NCBI Taxonomy" id="6265"/>
    <lineage>
        <taxon>Eukaryota</taxon>
        <taxon>Metazoa</taxon>
        <taxon>Ecdysozoa</taxon>
        <taxon>Nematoda</taxon>
        <taxon>Chromadorea</taxon>
        <taxon>Rhabditida</taxon>
        <taxon>Spirurina</taxon>
        <taxon>Ascaridomorpha</taxon>
        <taxon>Ascaridoidea</taxon>
        <taxon>Toxocaridae</taxon>
        <taxon>Toxocara</taxon>
    </lineage>
</organism>
<evidence type="ECO:0000313" key="9">
    <source>
        <dbReference type="WBParaSite" id="TCNE_0000923701-mRNA-1"/>
    </source>
</evidence>
<protein>
    <submittedName>
        <fullName evidence="9">GRIP domain-containing protein</fullName>
    </submittedName>
</protein>
<feature type="region of interest" description="Disordered" evidence="5">
    <location>
        <begin position="994"/>
        <end position="1017"/>
    </location>
</feature>
<evidence type="ECO:0000313" key="8">
    <source>
        <dbReference type="Proteomes" id="UP000050794"/>
    </source>
</evidence>
<feature type="coiled-coil region" evidence="4">
    <location>
        <begin position="1208"/>
        <end position="1341"/>
    </location>
</feature>
<dbReference type="GO" id="GO:0006888">
    <property type="term" value="P:endoplasmic reticulum to Golgi vesicle-mediated transport"/>
    <property type="evidence" value="ECO:0007669"/>
    <property type="project" value="TreeGrafter"/>
</dbReference>
<feature type="coiled-coil region" evidence="4">
    <location>
        <begin position="806"/>
        <end position="833"/>
    </location>
</feature>
<comment type="subcellular location">
    <subcellularLocation>
        <location evidence="1">Golgi apparatus</location>
    </subcellularLocation>
</comment>
<evidence type="ECO:0000256" key="3">
    <source>
        <dbReference type="ARBA" id="ARBA00023054"/>
    </source>
</evidence>
<dbReference type="GO" id="GO:0031267">
    <property type="term" value="F:small GTPase binding"/>
    <property type="evidence" value="ECO:0007669"/>
    <property type="project" value="TreeGrafter"/>
</dbReference>
<keyword evidence="2" id="KW-0333">Golgi apparatus</keyword>